<reference evidence="4 5" key="1">
    <citation type="submission" date="2019-07" db="EMBL/GenBank/DDBJ databases">
        <title>Draft genome assembly of a fouling barnacle, Amphibalanus amphitrite (Darwin, 1854): The first reference genome for Thecostraca.</title>
        <authorList>
            <person name="Kim W."/>
        </authorList>
    </citation>
    <scope>NUCLEOTIDE SEQUENCE [LARGE SCALE GENOMIC DNA]</scope>
    <source>
        <strain evidence="4">SNU_AA5</strain>
        <tissue evidence="4">Soma without cirri and trophi</tissue>
    </source>
</reference>
<comment type="caution">
    <text evidence="4">The sequence shown here is derived from an EMBL/GenBank/DDBJ whole genome shotgun (WGS) entry which is preliminary data.</text>
</comment>
<dbReference type="InterPro" id="IPR048365">
    <property type="entry name" value="TNP-like_RNaseH_N"/>
</dbReference>
<feature type="domain" description="Transposable element P transposase-like RNase H" evidence="2">
    <location>
        <begin position="121"/>
        <end position="232"/>
    </location>
</feature>
<organism evidence="4 5">
    <name type="scientific">Amphibalanus amphitrite</name>
    <name type="common">Striped barnacle</name>
    <name type="synonym">Balanus amphitrite</name>
    <dbReference type="NCBI Taxonomy" id="1232801"/>
    <lineage>
        <taxon>Eukaryota</taxon>
        <taxon>Metazoa</taxon>
        <taxon>Ecdysozoa</taxon>
        <taxon>Arthropoda</taxon>
        <taxon>Crustacea</taxon>
        <taxon>Multicrustacea</taxon>
        <taxon>Cirripedia</taxon>
        <taxon>Thoracica</taxon>
        <taxon>Thoracicalcarea</taxon>
        <taxon>Balanomorpha</taxon>
        <taxon>Balanoidea</taxon>
        <taxon>Balanidae</taxon>
        <taxon>Amphibalaninae</taxon>
        <taxon>Amphibalanus</taxon>
    </lineage>
</organism>
<dbReference type="Proteomes" id="UP000440578">
    <property type="component" value="Unassembled WGS sequence"/>
</dbReference>
<protein>
    <submittedName>
        <fullName evidence="4">Transposable element P transposase</fullName>
    </submittedName>
</protein>
<sequence length="738" mass="82321">MSADRQQIQKLKKELRRLQARHRAHRMKWRRETAHLRREVSKLRRMLSLASAPQQVLSNQQLQRLATGRRIRWKAEDVAKAVGLRSISRKAYFYAQHVLKIPLPSNSTLARWTRSFQIGFGVIDAAVWVLRPAVEAMTGLERIACICFDEMALDSMPSYDQSADRILAGSKLQLMVVRGLCSPWKQPIFHELDAPMTMAKLSAVVRTLEELGLDIRAVTSDMGPTNESLWRDAGVDRERTWISHPADPTKKLWVFADVPHLVKLIRHHVVKEGGGLLIPDGSGGEICLDASPFQQLRAVDGAEKKICPRLTDLCIEARGQTAQRVYLATRLFSNTVATAMEVVLQKDAVARVIRIIDRWFDVLNSRCVSDPKLERCGFGMSDAARAAQDAALSDMDHLASSARKAGTRRRPGSTSALLPFQRGILRSSASLRGLYADLTSAYPDQLRYILTARLNQDCLENTFSQLRSMCGPNTHPDAVEVRQRLRILLMAPSALRAVSCPERAVEVEAGPDFLSTGAAVTHSDTVSGSALDGLDVLFVDQTAEQTEVDHAYAAVRETPGSADNRADELGLDRHGLAFVAGYVARKMHHIDPTLGCPSAEASEEQLNSVPSSWLSALSRGGLFMPRPWWMAVVCEFDDDFQRIMGSSFCDQPGLLRRLSQVISQRHPGLDQRIARRLARVRMFMRVGELRQQLKRQQDDRRASRQVCTTKRSLARTSAVPVGKIICSAFVEISKTSPR</sequence>
<feature type="coiled-coil region" evidence="1">
    <location>
        <begin position="1"/>
        <end position="28"/>
    </location>
</feature>
<dbReference type="Pfam" id="PF21789">
    <property type="entry name" value="TNP-like_RNaseH_C"/>
    <property type="match status" value="1"/>
</dbReference>
<keyword evidence="5" id="KW-1185">Reference proteome</keyword>
<dbReference type="EMBL" id="VIIS01000387">
    <property type="protein sequence ID" value="KAF0309593.1"/>
    <property type="molecule type" value="Genomic_DNA"/>
</dbReference>
<name>A0A6A4WUC7_AMPAM</name>
<dbReference type="Pfam" id="PF21787">
    <property type="entry name" value="TNP-like_RNaseH_N"/>
    <property type="match status" value="1"/>
</dbReference>
<evidence type="ECO:0000313" key="4">
    <source>
        <dbReference type="EMBL" id="KAF0309593.1"/>
    </source>
</evidence>
<keyword evidence="1" id="KW-0175">Coiled coil</keyword>
<dbReference type="AlphaFoldDB" id="A0A6A4WUC7"/>
<evidence type="ECO:0000259" key="2">
    <source>
        <dbReference type="Pfam" id="PF21787"/>
    </source>
</evidence>
<dbReference type="InterPro" id="IPR048367">
    <property type="entry name" value="TNP-like_RNaseH_C"/>
</dbReference>
<evidence type="ECO:0000259" key="3">
    <source>
        <dbReference type="Pfam" id="PF21789"/>
    </source>
</evidence>
<gene>
    <name evidence="4" type="primary">T_78</name>
    <name evidence="4" type="ORF">FJT64_019301</name>
</gene>
<evidence type="ECO:0000256" key="1">
    <source>
        <dbReference type="SAM" id="Coils"/>
    </source>
</evidence>
<proteinExistence type="predicted"/>
<accession>A0A6A4WUC7</accession>
<feature type="domain" description="Transposable element P transposase-like RNase H C-terminal" evidence="3">
    <location>
        <begin position="454"/>
        <end position="476"/>
    </location>
</feature>
<evidence type="ECO:0000313" key="5">
    <source>
        <dbReference type="Proteomes" id="UP000440578"/>
    </source>
</evidence>
<dbReference type="OrthoDB" id="6627680at2759"/>